<protein>
    <submittedName>
        <fullName evidence="1">Uncharacterized protein</fullName>
    </submittedName>
</protein>
<dbReference type="EMBL" id="AMZH03013343">
    <property type="protein sequence ID" value="RRT49448.1"/>
    <property type="molecule type" value="Genomic_DNA"/>
</dbReference>
<evidence type="ECO:0000313" key="2">
    <source>
        <dbReference type="Proteomes" id="UP000287651"/>
    </source>
</evidence>
<dbReference type="AlphaFoldDB" id="A0A426YCK6"/>
<dbReference type="Proteomes" id="UP000287651">
    <property type="component" value="Unassembled WGS sequence"/>
</dbReference>
<accession>A0A426YCK6</accession>
<sequence length="113" mass="13039">MGYERFTHRQPLAATRNLWYERFTRYLQSLPTDTYWLSPEFCGTSVPVALTDSLPVDTCWSSPEFYGNLATSPLVFFLAISLRVSRELFDSFGESPSELSVRTHHIVRTWPDA</sequence>
<proteinExistence type="predicted"/>
<reference evidence="1 2" key="1">
    <citation type="journal article" date="2014" name="Agronomy (Basel)">
        <title>A Draft Genome Sequence for Ensete ventricosum, the Drought-Tolerant Tree Against Hunger.</title>
        <authorList>
            <person name="Harrison J."/>
            <person name="Moore K.A."/>
            <person name="Paszkiewicz K."/>
            <person name="Jones T."/>
            <person name="Grant M."/>
            <person name="Ambacheew D."/>
            <person name="Muzemil S."/>
            <person name="Studholme D.J."/>
        </authorList>
    </citation>
    <scope>NUCLEOTIDE SEQUENCE [LARGE SCALE GENOMIC DNA]</scope>
</reference>
<gene>
    <name evidence="1" type="ORF">B296_00046446</name>
</gene>
<organism evidence="1 2">
    <name type="scientific">Ensete ventricosum</name>
    <name type="common">Abyssinian banana</name>
    <name type="synonym">Musa ensete</name>
    <dbReference type="NCBI Taxonomy" id="4639"/>
    <lineage>
        <taxon>Eukaryota</taxon>
        <taxon>Viridiplantae</taxon>
        <taxon>Streptophyta</taxon>
        <taxon>Embryophyta</taxon>
        <taxon>Tracheophyta</taxon>
        <taxon>Spermatophyta</taxon>
        <taxon>Magnoliopsida</taxon>
        <taxon>Liliopsida</taxon>
        <taxon>Zingiberales</taxon>
        <taxon>Musaceae</taxon>
        <taxon>Ensete</taxon>
    </lineage>
</organism>
<name>A0A426YCK6_ENSVE</name>
<comment type="caution">
    <text evidence="1">The sequence shown here is derived from an EMBL/GenBank/DDBJ whole genome shotgun (WGS) entry which is preliminary data.</text>
</comment>
<evidence type="ECO:0000313" key="1">
    <source>
        <dbReference type="EMBL" id="RRT49448.1"/>
    </source>
</evidence>